<dbReference type="InterPro" id="IPR058809">
    <property type="entry name" value="DUF8073_M"/>
</dbReference>
<evidence type="ECO:0000259" key="4">
    <source>
        <dbReference type="Pfam" id="PF26272"/>
    </source>
</evidence>
<evidence type="ECO:0000313" key="5">
    <source>
        <dbReference type="EMBL" id="SDX80821.1"/>
    </source>
</evidence>
<dbReference type="Pfam" id="PF26272">
    <property type="entry name" value="DUF8073_N"/>
    <property type="match status" value="1"/>
</dbReference>
<organism evidence="5 6">
    <name type="scientific">Halopenitus persicus</name>
    <dbReference type="NCBI Taxonomy" id="1048396"/>
    <lineage>
        <taxon>Archaea</taxon>
        <taxon>Methanobacteriati</taxon>
        <taxon>Methanobacteriota</taxon>
        <taxon>Stenosarchaea group</taxon>
        <taxon>Halobacteria</taxon>
        <taxon>Halobacteriales</taxon>
        <taxon>Haloferacaceae</taxon>
        <taxon>Halopenitus</taxon>
    </lineage>
</organism>
<feature type="region of interest" description="Disordered" evidence="1">
    <location>
        <begin position="156"/>
        <end position="232"/>
    </location>
</feature>
<gene>
    <name evidence="5" type="ORF">SAMN05216564_101545</name>
</gene>
<evidence type="ECO:0000256" key="1">
    <source>
        <dbReference type="SAM" id="MobiDB-lite"/>
    </source>
</evidence>
<dbReference type="InterPro" id="IPR058810">
    <property type="entry name" value="DUF8073_C"/>
</dbReference>
<feature type="domain" description="DUF8073" evidence="3">
    <location>
        <begin position="230"/>
        <end position="270"/>
    </location>
</feature>
<feature type="domain" description="DUF8073" evidence="2">
    <location>
        <begin position="344"/>
        <end position="406"/>
    </location>
</feature>
<dbReference type="Pfam" id="PF26271">
    <property type="entry name" value="DUF8073_M"/>
    <property type="match status" value="1"/>
</dbReference>
<reference evidence="6" key="1">
    <citation type="submission" date="2016-10" db="EMBL/GenBank/DDBJ databases">
        <authorList>
            <person name="Varghese N."/>
            <person name="Submissions S."/>
        </authorList>
    </citation>
    <scope>NUCLEOTIDE SEQUENCE [LARGE SCALE GENOMIC DNA]</scope>
    <source>
        <strain evidence="6">DC30,IBRC 10041,KCTC 4046</strain>
    </source>
</reference>
<keyword evidence="6" id="KW-1185">Reference proteome</keyword>
<sequence>MGPYIMGIGNRLQELGRFLDECERRGEAVDDVDVAAITGVEADRLTANLEVTLSIDPTADRTALRDPRVGPDGTVRFALASTTELTPATDHDVAARPTGADLGADGTVTVTLAATVPADGPRADGFDPAVEADGDAETGNAEVAADVADVDAAVSEDDADAGAAEDDATETALPTVAGSETAEPGEPADADTSATASSVDGQAASVDARTDPDDRETATTFTSDRDVPPFKDPDLLAEVYEACGTFAEMADALEMDVTGETVRRYMIDYDIHEPNTYRTGDAADDADDRRDDATSATGPSTETDRPASDSDSRDVDHPTPSADADQPVVLSDGIGLPEDVTVDALIETVMRSNTIYEVKRDVDVDREDALELLRELNLLEFVVGQLATEGERETTREDIIECLRESSAAQ</sequence>
<dbReference type="EMBL" id="FNPC01000001">
    <property type="protein sequence ID" value="SDX80821.1"/>
    <property type="molecule type" value="Genomic_DNA"/>
</dbReference>
<protein>
    <submittedName>
        <fullName evidence="5">Uncharacterized protein</fullName>
    </submittedName>
</protein>
<feature type="compositionally biased region" description="Basic and acidic residues" evidence="1">
    <location>
        <begin position="208"/>
        <end position="232"/>
    </location>
</feature>
<feature type="region of interest" description="Disordered" evidence="1">
    <location>
        <begin position="275"/>
        <end position="333"/>
    </location>
</feature>
<dbReference type="Proteomes" id="UP000199079">
    <property type="component" value="Unassembled WGS sequence"/>
</dbReference>
<dbReference type="AlphaFoldDB" id="A0A1H3EQ26"/>
<evidence type="ECO:0000259" key="2">
    <source>
        <dbReference type="Pfam" id="PF26270"/>
    </source>
</evidence>
<evidence type="ECO:0000313" key="6">
    <source>
        <dbReference type="Proteomes" id="UP000199079"/>
    </source>
</evidence>
<dbReference type="Pfam" id="PF26270">
    <property type="entry name" value="DUF8073_C"/>
    <property type="match status" value="1"/>
</dbReference>
<accession>A0A1H3EQ26</accession>
<feature type="compositionally biased region" description="Basic and acidic residues" evidence="1">
    <location>
        <begin position="302"/>
        <end position="317"/>
    </location>
</feature>
<name>A0A1H3EQ26_9EURY</name>
<proteinExistence type="predicted"/>
<feature type="compositionally biased region" description="Acidic residues" evidence="1">
    <location>
        <begin position="156"/>
        <end position="169"/>
    </location>
</feature>
<evidence type="ECO:0000259" key="3">
    <source>
        <dbReference type="Pfam" id="PF26271"/>
    </source>
</evidence>
<feature type="domain" description="DUF8073" evidence="4">
    <location>
        <begin position="10"/>
        <end position="116"/>
    </location>
</feature>
<dbReference type="InterPro" id="IPR058811">
    <property type="entry name" value="DUF8073_N"/>
</dbReference>